<evidence type="ECO:0000313" key="2">
    <source>
        <dbReference type="Proteomes" id="UP000663874"/>
    </source>
</evidence>
<evidence type="ECO:0000313" key="1">
    <source>
        <dbReference type="EMBL" id="CAF3977445.1"/>
    </source>
</evidence>
<reference evidence="1" key="1">
    <citation type="submission" date="2021-02" db="EMBL/GenBank/DDBJ databases">
        <authorList>
            <person name="Nowell W R."/>
        </authorList>
    </citation>
    <scope>NUCLEOTIDE SEQUENCE</scope>
</reference>
<dbReference type="AlphaFoldDB" id="A0A819MD37"/>
<protein>
    <submittedName>
        <fullName evidence="1">Uncharacterized protein</fullName>
    </submittedName>
</protein>
<dbReference type="Proteomes" id="UP000663874">
    <property type="component" value="Unassembled WGS sequence"/>
</dbReference>
<feature type="non-terminal residue" evidence="1">
    <location>
        <position position="1"/>
    </location>
</feature>
<accession>A0A819MD37</accession>
<name>A0A819MD37_9BILA</name>
<sequence length="42" mass="4965">MILYKGIPGFCEQILFDLLRKDKIYITQNIESYNEDLNLIEG</sequence>
<gene>
    <name evidence="1" type="ORF">FNK824_LOCUS24672</name>
</gene>
<proteinExistence type="predicted"/>
<organism evidence="1 2">
    <name type="scientific">Rotaria sordida</name>
    <dbReference type="NCBI Taxonomy" id="392033"/>
    <lineage>
        <taxon>Eukaryota</taxon>
        <taxon>Metazoa</taxon>
        <taxon>Spiralia</taxon>
        <taxon>Gnathifera</taxon>
        <taxon>Rotifera</taxon>
        <taxon>Eurotatoria</taxon>
        <taxon>Bdelloidea</taxon>
        <taxon>Philodinida</taxon>
        <taxon>Philodinidae</taxon>
        <taxon>Rotaria</taxon>
    </lineage>
</organism>
<comment type="caution">
    <text evidence="1">The sequence shown here is derived from an EMBL/GenBank/DDBJ whole genome shotgun (WGS) entry which is preliminary data.</text>
</comment>
<dbReference type="EMBL" id="CAJOBE010005563">
    <property type="protein sequence ID" value="CAF3977445.1"/>
    <property type="molecule type" value="Genomic_DNA"/>
</dbReference>